<dbReference type="InterPro" id="IPR036928">
    <property type="entry name" value="AS_sf"/>
</dbReference>
<dbReference type="InterPro" id="IPR023631">
    <property type="entry name" value="Amidase_dom"/>
</dbReference>
<evidence type="ECO:0000313" key="3">
    <source>
        <dbReference type="EMBL" id="EDP29778.1"/>
    </source>
</evidence>
<dbReference type="PANTHER" id="PTHR43372:SF4">
    <property type="entry name" value="FATTY-ACID AMIDE HYDROLASE 2"/>
    <property type="match status" value="1"/>
</dbReference>
<keyword evidence="1" id="KW-1133">Transmembrane helix</keyword>
<dbReference type="Pfam" id="PF01425">
    <property type="entry name" value="Amidase"/>
    <property type="match status" value="1"/>
</dbReference>
<dbReference type="Gene3D" id="3.90.1300.10">
    <property type="entry name" value="Amidase signature (AS) domain"/>
    <property type="match status" value="1"/>
</dbReference>
<keyword evidence="1" id="KW-0812">Transmembrane</keyword>
<dbReference type="AlphaFoldDB" id="A8QBC1"/>
<reference evidence="3" key="1">
    <citation type="journal article" date="2007" name="Science">
        <title>Draft genome of the filarial nematode parasite Brugia malayi.</title>
        <authorList>
            <person name="Ghedin E."/>
            <person name="Wang S."/>
            <person name="Spiro D."/>
            <person name="Caler E."/>
            <person name="Zhao Q."/>
            <person name="Crabtree J."/>
            <person name="Allen J.E."/>
            <person name="Delcher A.L."/>
            <person name="Guiliano D.B."/>
            <person name="Miranda-Saavedra D."/>
            <person name="Angiuoli S.V."/>
            <person name="Creasy T."/>
            <person name="Amedeo P."/>
            <person name="Haas B."/>
            <person name="El-Sayed N.M."/>
            <person name="Wortman J.R."/>
            <person name="Feldblyum T."/>
            <person name="Tallon L."/>
            <person name="Schatz M."/>
            <person name="Shumway M."/>
            <person name="Koo H."/>
            <person name="Salzberg S.L."/>
            <person name="Schobel S."/>
            <person name="Pertea M."/>
            <person name="Pop M."/>
            <person name="White O."/>
            <person name="Barton G.J."/>
            <person name="Carlow C.K."/>
            <person name="Crawford M.J."/>
            <person name="Daub J."/>
            <person name="Dimmic M.W."/>
            <person name="Estes C.F."/>
            <person name="Foster J.M."/>
            <person name="Ganatra M."/>
            <person name="Gregory W.F."/>
            <person name="Johnson N.M."/>
            <person name="Jin J."/>
            <person name="Komuniecki R."/>
            <person name="Korf I."/>
            <person name="Kumar S."/>
            <person name="Laney S."/>
            <person name="Li B.W."/>
            <person name="Li W."/>
            <person name="Lindblom T.H."/>
            <person name="Lustigman S."/>
            <person name="Ma D."/>
            <person name="Maina C.V."/>
            <person name="Martin D.M."/>
            <person name="McCarter J.P."/>
            <person name="McReynolds L."/>
            <person name="Mitreva M."/>
            <person name="Nutman T.B."/>
            <person name="Parkinson J."/>
            <person name="Peregrin-Alvarez J.M."/>
            <person name="Poole C."/>
            <person name="Ren Q."/>
            <person name="Saunders L."/>
            <person name="Sluder A.E."/>
            <person name="Smith K."/>
            <person name="Stanke M."/>
            <person name="Unnasch T.R."/>
            <person name="Ware J."/>
            <person name="Wei A.D."/>
            <person name="Weil G."/>
            <person name="Williams D.J."/>
            <person name="Zhang Y."/>
            <person name="Williams S.A."/>
            <person name="Fraser-Liggett C."/>
            <person name="Slatko B."/>
            <person name="Blaxter M.L."/>
            <person name="Scott A.L."/>
        </authorList>
    </citation>
    <scope>NUCLEOTIDE SEQUENCE [LARGE SCALE GENOMIC DNA]</scope>
</reference>
<sequence>MLVTVMKTLMPLFTVMSRIYFTLVSCFFTFIYHFLSRKVISAPRDKLLTISATQAAQMIRNRKITSFSLVEAYIKRIKEVNGTINAVVQMNFEDALIKAQEIDEMLGNLDTDSEDFKSVHFHLAVRKPLLGVPFTLKDSIEVDGLYCTVGISYRKKSVSNKDAIVVQRMKDAGAVLLAVTNVPEVCMWWESVNVVYGRTRNPYDSRRISGGSSGGEAALISAAGSVIGIGSDIAGSIRLVPLEGHLPLLNGYRTEKMLLIGPMCRYAEDLSILLRVFAGSEGTNLLQMDAPFNMKKMHIFYMEGLKTPLVQDVNGEALQALKKEIRYFEIKYDLCAVRIDPPLVHYALEFFLTSMDVADAPKFAMHMTDLKAN</sequence>
<accession>A8QBC1</accession>
<dbReference type="EMBL" id="DS239429">
    <property type="protein sequence ID" value="EDP29778.1"/>
    <property type="molecule type" value="Genomic_DNA"/>
</dbReference>
<name>A8QBC1_BRUMA</name>
<dbReference type="PANTHER" id="PTHR43372">
    <property type="entry name" value="FATTY-ACID AMIDE HYDROLASE"/>
    <property type="match status" value="1"/>
</dbReference>
<feature type="domain" description="Amidase" evidence="2">
    <location>
        <begin position="69"/>
        <end position="289"/>
    </location>
</feature>
<dbReference type="InterPro" id="IPR052739">
    <property type="entry name" value="FAAH2"/>
</dbReference>
<dbReference type="GO" id="GO:0012505">
    <property type="term" value="C:endomembrane system"/>
    <property type="evidence" value="ECO:0007669"/>
    <property type="project" value="TreeGrafter"/>
</dbReference>
<organism evidence="3">
    <name type="scientific">Brugia malayi</name>
    <name type="common">Filarial nematode worm</name>
    <dbReference type="NCBI Taxonomy" id="6279"/>
    <lineage>
        <taxon>Eukaryota</taxon>
        <taxon>Metazoa</taxon>
        <taxon>Ecdysozoa</taxon>
        <taxon>Nematoda</taxon>
        <taxon>Chromadorea</taxon>
        <taxon>Rhabditida</taxon>
        <taxon>Spirurina</taxon>
        <taxon>Spiruromorpha</taxon>
        <taxon>Filarioidea</taxon>
        <taxon>Onchocercidae</taxon>
        <taxon>Brugia</taxon>
    </lineage>
</organism>
<evidence type="ECO:0000259" key="2">
    <source>
        <dbReference type="Pfam" id="PF01425"/>
    </source>
</evidence>
<dbReference type="SUPFAM" id="SSF75304">
    <property type="entry name" value="Amidase signature (AS) enzymes"/>
    <property type="match status" value="1"/>
</dbReference>
<feature type="transmembrane region" description="Helical" evidence="1">
    <location>
        <begin position="12"/>
        <end position="35"/>
    </location>
</feature>
<evidence type="ECO:0000256" key="1">
    <source>
        <dbReference type="SAM" id="Phobius"/>
    </source>
</evidence>
<gene>
    <name evidence="3" type="ORF">Bm1_48180</name>
</gene>
<keyword evidence="1" id="KW-0472">Membrane</keyword>
<proteinExistence type="predicted"/>
<protein>
    <submittedName>
        <fullName evidence="3">Amidase family protein</fullName>
    </submittedName>
</protein>